<sequence>MYGSPDPYILQQIQPPKVKKMRSASPTMNSSNHSPNRAEMDTTPAEGRFFFCYTTQPQPPPHFQLPALLRNLQCRDRFSGHTLDKATKAKISPRELLQQPPFSTPGASAASSPSLRKNSPRPS</sequence>
<organism evidence="2 3">
    <name type="scientific">Orchesella cincta</name>
    <name type="common">Springtail</name>
    <name type="synonym">Podura cincta</name>
    <dbReference type="NCBI Taxonomy" id="48709"/>
    <lineage>
        <taxon>Eukaryota</taxon>
        <taxon>Metazoa</taxon>
        <taxon>Ecdysozoa</taxon>
        <taxon>Arthropoda</taxon>
        <taxon>Hexapoda</taxon>
        <taxon>Collembola</taxon>
        <taxon>Entomobryomorpha</taxon>
        <taxon>Entomobryoidea</taxon>
        <taxon>Orchesellidae</taxon>
        <taxon>Orchesellinae</taxon>
        <taxon>Orchesella</taxon>
    </lineage>
</organism>
<evidence type="ECO:0000256" key="1">
    <source>
        <dbReference type="SAM" id="MobiDB-lite"/>
    </source>
</evidence>
<gene>
    <name evidence="2" type="ORF">Ocin01_15790</name>
</gene>
<dbReference type="AlphaFoldDB" id="A0A1D2MDA2"/>
<accession>A0A1D2MDA2</accession>
<evidence type="ECO:0000313" key="2">
    <source>
        <dbReference type="EMBL" id="ODM90892.1"/>
    </source>
</evidence>
<proteinExistence type="predicted"/>
<keyword evidence="3" id="KW-1185">Reference proteome</keyword>
<protein>
    <submittedName>
        <fullName evidence="2">Uncharacterized protein</fullName>
    </submittedName>
</protein>
<feature type="compositionally biased region" description="Polar residues" evidence="1">
    <location>
        <begin position="24"/>
        <end position="35"/>
    </location>
</feature>
<feature type="compositionally biased region" description="Low complexity" evidence="1">
    <location>
        <begin position="100"/>
        <end position="114"/>
    </location>
</feature>
<feature type="region of interest" description="Disordered" evidence="1">
    <location>
        <begin position="1"/>
        <end position="41"/>
    </location>
</feature>
<comment type="caution">
    <text evidence="2">The sequence shown here is derived from an EMBL/GenBank/DDBJ whole genome shotgun (WGS) entry which is preliminary data.</text>
</comment>
<name>A0A1D2MDA2_ORCCI</name>
<feature type="region of interest" description="Disordered" evidence="1">
    <location>
        <begin position="83"/>
        <end position="123"/>
    </location>
</feature>
<reference evidence="2 3" key="1">
    <citation type="journal article" date="2016" name="Genome Biol. Evol.">
        <title>Gene Family Evolution Reflects Adaptation to Soil Environmental Stressors in the Genome of the Collembolan Orchesella cincta.</title>
        <authorList>
            <person name="Faddeeva-Vakhrusheva A."/>
            <person name="Derks M.F."/>
            <person name="Anvar S.Y."/>
            <person name="Agamennone V."/>
            <person name="Suring W."/>
            <person name="Smit S."/>
            <person name="van Straalen N.M."/>
            <person name="Roelofs D."/>
        </authorList>
    </citation>
    <scope>NUCLEOTIDE SEQUENCE [LARGE SCALE GENOMIC DNA]</scope>
    <source>
        <tissue evidence="2">Mixed pool</tissue>
    </source>
</reference>
<dbReference type="Proteomes" id="UP000094527">
    <property type="component" value="Unassembled WGS sequence"/>
</dbReference>
<dbReference type="EMBL" id="LJIJ01001757">
    <property type="protein sequence ID" value="ODM90892.1"/>
    <property type="molecule type" value="Genomic_DNA"/>
</dbReference>
<evidence type="ECO:0000313" key="3">
    <source>
        <dbReference type="Proteomes" id="UP000094527"/>
    </source>
</evidence>